<protein>
    <submittedName>
        <fullName evidence="2">MHC class I antigen</fullName>
    </submittedName>
</protein>
<dbReference type="AlphaFoldDB" id="A0A183FB91"/>
<keyword evidence="1" id="KW-1185">Reference proteome</keyword>
<evidence type="ECO:0000313" key="2">
    <source>
        <dbReference type="WBParaSite" id="HPBE_0000343301-mRNA-1"/>
    </source>
</evidence>
<accession>A0A183FB91</accession>
<organism evidence="1 2">
    <name type="scientific">Heligmosomoides polygyrus</name>
    <name type="common">Parasitic roundworm</name>
    <dbReference type="NCBI Taxonomy" id="6339"/>
    <lineage>
        <taxon>Eukaryota</taxon>
        <taxon>Metazoa</taxon>
        <taxon>Ecdysozoa</taxon>
        <taxon>Nematoda</taxon>
        <taxon>Chromadorea</taxon>
        <taxon>Rhabditida</taxon>
        <taxon>Rhabditina</taxon>
        <taxon>Rhabditomorpha</taxon>
        <taxon>Strongyloidea</taxon>
        <taxon>Heligmosomidae</taxon>
        <taxon>Heligmosomoides</taxon>
    </lineage>
</organism>
<name>A0A183FB91_HELPZ</name>
<sequence>LRRGILCSATCKHLRRRSATTVGETWIQGEHLQLQGQFGHTETGSRCGRRARSSS</sequence>
<proteinExistence type="predicted"/>
<evidence type="ECO:0000313" key="1">
    <source>
        <dbReference type="Proteomes" id="UP000050761"/>
    </source>
</evidence>
<dbReference type="Proteomes" id="UP000050761">
    <property type="component" value="Unassembled WGS sequence"/>
</dbReference>
<dbReference type="WBParaSite" id="HPBE_0000343301-mRNA-1">
    <property type="protein sequence ID" value="HPBE_0000343301-mRNA-1"/>
    <property type="gene ID" value="HPBE_0000343301"/>
</dbReference>
<reference evidence="2" key="1">
    <citation type="submission" date="2019-09" db="UniProtKB">
        <authorList>
            <consortium name="WormBaseParasite"/>
        </authorList>
    </citation>
    <scope>IDENTIFICATION</scope>
</reference>